<dbReference type="EMBL" id="VVXH01000012">
    <property type="protein sequence ID" value="KAA2377065.1"/>
    <property type="molecule type" value="Genomic_DNA"/>
</dbReference>
<feature type="domain" description="HTH cro/C1-type" evidence="1">
    <location>
        <begin position="18"/>
        <end position="69"/>
    </location>
</feature>
<dbReference type="AlphaFoldDB" id="A0A1Y3QXH7"/>
<dbReference type="OrthoDB" id="1005022at2"/>
<name>A0A1Y3QXH7_9BACT</name>
<reference evidence="2 5" key="3">
    <citation type="journal article" date="2019" name="Nat. Med.">
        <title>A library of human gut bacterial isolates paired with longitudinal multiomics data enables mechanistic microbiome research.</title>
        <authorList>
            <person name="Poyet M."/>
            <person name="Groussin M."/>
            <person name="Gibbons S.M."/>
            <person name="Avila-Pacheco J."/>
            <person name="Jiang X."/>
            <person name="Kearney S.M."/>
            <person name="Perrotta A.R."/>
            <person name="Berdy B."/>
            <person name="Zhao S."/>
            <person name="Lieberman T.D."/>
            <person name="Swanson P.K."/>
            <person name="Smith M."/>
            <person name="Roesemann S."/>
            <person name="Alexander J.E."/>
            <person name="Rich S.A."/>
            <person name="Livny J."/>
            <person name="Vlamakis H."/>
            <person name="Clish C."/>
            <person name="Bullock K."/>
            <person name="Deik A."/>
            <person name="Scott J."/>
            <person name="Pierce K.A."/>
            <person name="Xavier R.J."/>
            <person name="Alm E.J."/>
        </authorList>
    </citation>
    <scope>NUCLEOTIDE SEQUENCE [LARGE SCALE GENOMIC DNA]</scope>
    <source>
        <strain evidence="2 5">BIOML-A266</strain>
    </source>
</reference>
<proteinExistence type="predicted"/>
<comment type="caution">
    <text evidence="3">The sequence shown here is derived from an EMBL/GenBank/DDBJ whole genome shotgun (WGS) entry which is preliminary data.</text>
</comment>
<evidence type="ECO:0000313" key="3">
    <source>
        <dbReference type="EMBL" id="OUN04382.1"/>
    </source>
</evidence>
<dbReference type="eggNOG" id="COG1396">
    <property type="taxonomic scope" value="Bacteria"/>
</dbReference>
<accession>A0A1Y3QXH7</accession>
<evidence type="ECO:0000313" key="2">
    <source>
        <dbReference type="EMBL" id="KAA2377065.1"/>
    </source>
</evidence>
<dbReference type="InterPro" id="IPR001387">
    <property type="entry name" value="Cro/C1-type_HTH"/>
</dbReference>
<dbReference type="Proteomes" id="UP000195772">
    <property type="component" value="Unassembled WGS sequence"/>
</dbReference>
<dbReference type="EMBL" id="NFHB01000002">
    <property type="protein sequence ID" value="OUN04382.1"/>
    <property type="molecule type" value="Genomic_DNA"/>
</dbReference>
<dbReference type="Pfam" id="PF01381">
    <property type="entry name" value="HTH_3"/>
    <property type="match status" value="1"/>
</dbReference>
<organism evidence="3 4">
    <name type="scientific">Alistipes onderdonkii</name>
    <dbReference type="NCBI Taxonomy" id="328813"/>
    <lineage>
        <taxon>Bacteria</taxon>
        <taxon>Pseudomonadati</taxon>
        <taxon>Bacteroidota</taxon>
        <taxon>Bacteroidia</taxon>
        <taxon>Bacteroidales</taxon>
        <taxon>Rikenellaceae</taxon>
        <taxon>Alistipes</taxon>
    </lineage>
</organism>
<evidence type="ECO:0000259" key="1">
    <source>
        <dbReference type="PROSITE" id="PS50943"/>
    </source>
</evidence>
<dbReference type="PROSITE" id="PS50943">
    <property type="entry name" value="HTH_CROC1"/>
    <property type="match status" value="1"/>
</dbReference>
<dbReference type="SMART" id="SM00530">
    <property type="entry name" value="HTH_XRE"/>
    <property type="match status" value="1"/>
</dbReference>
<gene>
    <name evidence="3" type="ORF">B5G41_03460</name>
    <name evidence="2" type="ORF">F2Y10_11890</name>
</gene>
<reference evidence="3" key="2">
    <citation type="journal article" date="2018" name="BMC Genomics">
        <title>Whole genome sequencing and function prediction of 133 gut anaerobes isolated from chicken caecum in pure cultures.</title>
        <authorList>
            <person name="Medvecky M."/>
            <person name="Cejkova D."/>
            <person name="Polansky O."/>
            <person name="Karasova D."/>
            <person name="Kubasova T."/>
            <person name="Cizek A."/>
            <person name="Rychlik I."/>
        </authorList>
    </citation>
    <scope>NUCLEOTIDE SEQUENCE</scope>
    <source>
        <strain evidence="3">An90</strain>
    </source>
</reference>
<dbReference type="InterPro" id="IPR010982">
    <property type="entry name" value="Lambda_DNA-bd_dom_sf"/>
</dbReference>
<reference evidence="4" key="1">
    <citation type="submission" date="2017-04" db="EMBL/GenBank/DDBJ databases">
        <title>Function of individual gut microbiota members based on whole genome sequencing of pure cultures obtained from chicken caecum.</title>
        <authorList>
            <person name="Medvecky M."/>
            <person name="Cejkova D."/>
            <person name="Polansky O."/>
            <person name="Karasova D."/>
            <person name="Kubasova T."/>
            <person name="Cizek A."/>
            <person name="Rychlik I."/>
        </authorList>
    </citation>
    <scope>NUCLEOTIDE SEQUENCE [LARGE SCALE GENOMIC DNA]</scope>
    <source>
        <strain evidence="4">An90</strain>
    </source>
</reference>
<dbReference type="CDD" id="cd00093">
    <property type="entry name" value="HTH_XRE"/>
    <property type="match status" value="1"/>
</dbReference>
<sequence>MKQPWRDITLLKEIADRLRELRTAKGVSQETVYEDTGIHIGKIETEKYNITVSTLARLCRYYGISLGAFFDLIERE</sequence>
<dbReference type="SUPFAM" id="SSF47413">
    <property type="entry name" value="lambda repressor-like DNA-binding domains"/>
    <property type="match status" value="1"/>
</dbReference>
<evidence type="ECO:0000313" key="4">
    <source>
        <dbReference type="Proteomes" id="UP000195772"/>
    </source>
</evidence>
<evidence type="ECO:0000313" key="5">
    <source>
        <dbReference type="Proteomes" id="UP000322940"/>
    </source>
</evidence>
<protein>
    <submittedName>
        <fullName evidence="2 3">Transcriptional regulator</fullName>
    </submittedName>
</protein>
<dbReference type="GO" id="GO:0003677">
    <property type="term" value="F:DNA binding"/>
    <property type="evidence" value="ECO:0007669"/>
    <property type="project" value="InterPro"/>
</dbReference>
<dbReference type="Gene3D" id="1.10.260.40">
    <property type="entry name" value="lambda repressor-like DNA-binding domains"/>
    <property type="match status" value="1"/>
</dbReference>
<dbReference type="Proteomes" id="UP000322940">
    <property type="component" value="Unassembled WGS sequence"/>
</dbReference>
<dbReference type="RefSeq" id="WP_018694836.1">
    <property type="nucleotide sequence ID" value="NZ_AP025562.1"/>
</dbReference>